<protein>
    <recommendedName>
        <fullName evidence="3">Nucleotidyl transferase AbiEii toxin, Type IV TA system</fullName>
    </recommendedName>
</protein>
<dbReference type="Proteomes" id="UP000075187">
    <property type="component" value="Chromosome"/>
</dbReference>
<name>A0ABN4MN15_9PSED</name>
<proteinExistence type="predicted"/>
<gene>
    <name evidence="1" type="ORF">AWU82_07240</name>
</gene>
<dbReference type="RefSeq" id="WP_064379847.1">
    <property type="nucleotide sequence ID" value="NZ_CP014205.2"/>
</dbReference>
<reference evidence="1" key="1">
    <citation type="submission" date="2017-12" db="EMBL/GenBank/DDBJ databases">
        <title>Pseudomonas sp. MS586 complete sequence.</title>
        <authorList>
            <person name="Lu S."/>
            <person name="Deng P."/>
        </authorList>
    </citation>
    <scope>NUCLEOTIDE SEQUENCE</scope>
    <source>
        <strain evidence="1">MS586</strain>
    </source>
</reference>
<accession>A0ABN4MN15</accession>
<keyword evidence="2" id="KW-1185">Reference proteome</keyword>
<organism evidence="1 2">
    <name type="scientific">Pseudomonas glycinae</name>
    <dbReference type="NCBI Taxonomy" id="1785145"/>
    <lineage>
        <taxon>Bacteria</taxon>
        <taxon>Pseudomonadati</taxon>
        <taxon>Pseudomonadota</taxon>
        <taxon>Gammaproteobacteria</taxon>
        <taxon>Pseudomonadales</taxon>
        <taxon>Pseudomonadaceae</taxon>
        <taxon>Pseudomonas</taxon>
    </lineage>
</organism>
<dbReference type="InterPro" id="IPR014942">
    <property type="entry name" value="AbiEii"/>
</dbReference>
<evidence type="ECO:0000313" key="1">
    <source>
        <dbReference type="EMBL" id="AMQ83100.1"/>
    </source>
</evidence>
<sequence length="289" mass="31876">MAPLVPQEPQNASEYDDRTTTAVKAVLVEMGQILGSFRGKFTVIGGAVPWLLLANDDMQHVGTLDVDLSLDPQALGDGEYATLIEALMGNGYEQRGDLRRFQLVRQVPAEDGGAPIDVIVDFLMPRDAEIIKNRPPILSDFAVQRADGADLAIRFYQMVAIEGPMPTGGKNRVEVAVCSIPALLAMKGYALNGRHKQKDAYDIYYCVRNYPGGTESLADECRSVLETGSGEQGFIYISQKFDVIDGYGPTSVRRFVEDSQILEDRTPDQWQQDAFGQVDALLRALRLRD</sequence>
<dbReference type="EMBL" id="CP014205">
    <property type="protein sequence ID" value="AMQ83100.1"/>
    <property type="molecule type" value="Genomic_DNA"/>
</dbReference>
<dbReference type="Pfam" id="PF08843">
    <property type="entry name" value="AbiEii"/>
    <property type="match status" value="1"/>
</dbReference>
<evidence type="ECO:0000313" key="2">
    <source>
        <dbReference type="Proteomes" id="UP000075187"/>
    </source>
</evidence>
<evidence type="ECO:0008006" key="3">
    <source>
        <dbReference type="Google" id="ProtNLM"/>
    </source>
</evidence>